<gene>
    <name evidence="8" type="ordered locus">Sca_0960</name>
</gene>
<dbReference type="Pfam" id="PF13396">
    <property type="entry name" value="PLDc_N"/>
    <property type="match status" value="1"/>
</dbReference>
<protein>
    <submittedName>
        <fullName evidence="8">Truncated putative cardiolipin synthetase (Fragment 1)</fullName>
    </submittedName>
</protein>
<keyword evidence="5 6" id="KW-0472">Membrane</keyword>
<evidence type="ECO:0000313" key="8">
    <source>
        <dbReference type="EMBL" id="CAL27868.1"/>
    </source>
</evidence>
<dbReference type="SUPFAM" id="SSF56024">
    <property type="entry name" value="Phospholipase D/nuclease"/>
    <property type="match status" value="1"/>
</dbReference>
<sequence>MFAFEVPGLFGDILTGIFILFTILNLIVAFNIIFIKDSSTSSTWAWLFILFIAPVLGFFLYILFGRGVSKNKLYKNYRKDIEEFENILNEQRYQVKHNNLQTDNEIVEKHHDLVNMLLTRQPAFLTEDNDVEIFVDGHKLYDKMIEDILQAKNHIHLEYYTFELDGLGHRIIDALEQKLEEGVEVLLLYDDLGSKNLSIREFKRFRAKA</sequence>
<feature type="transmembrane region" description="Helical" evidence="6">
    <location>
        <begin position="12"/>
        <end position="33"/>
    </location>
</feature>
<dbReference type="Proteomes" id="UP000000444">
    <property type="component" value="Chromosome"/>
</dbReference>
<dbReference type="PANTHER" id="PTHR21248">
    <property type="entry name" value="CARDIOLIPIN SYNTHASE"/>
    <property type="match status" value="1"/>
</dbReference>
<proteinExistence type="predicted"/>
<comment type="subcellular location">
    <subcellularLocation>
        <location evidence="1">Cell membrane</location>
        <topology evidence="1">Multi-pass membrane protein</topology>
    </subcellularLocation>
</comment>
<dbReference type="PANTHER" id="PTHR21248:SF22">
    <property type="entry name" value="PHOSPHOLIPASE D"/>
    <property type="match status" value="1"/>
</dbReference>
<keyword evidence="3 6" id="KW-0812">Transmembrane</keyword>
<reference evidence="8 9" key="1">
    <citation type="journal article" date="2009" name="Appl. Environ. Microbiol.">
        <title>Genome analysis of the meat starter culture bacterium Staphylococcus carnosus TM300.</title>
        <authorList>
            <person name="Rosenstein R."/>
            <person name="Nerz C."/>
            <person name="Biswas L."/>
            <person name="Resch A."/>
            <person name="Raddatz G."/>
            <person name="Schuster S.C."/>
            <person name="Goetz F."/>
        </authorList>
    </citation>
    <scope>NUCLEOTIDE SEQUENCE [LARGE SCALE GENOMIC DNA]</scope>
    <source>
        <strain evidence="8 9">TM300</strain>
    </source>
</reference>
<dbReference type="KEGG" id="sca:SCA_0960"/>
<dbReference type="eggNOG" id="COG1502">
    <property type="taxonomic scope" value="Bacteria"/>
</dbReference>
<feature type="transmembrane region" description="Helical" evidence="6">
    <location>
        <begin position="45"/>
        <end position="64"/>
    </location>
</feature>
<evidence type="ECO:0000313" key="9">
    <source>
        <dbReference type="Proteomes" id="UP000000444"/>
    </source>
</evidence>
<dbReference type="AlphaFoldDB" id="B9DP96"/>
<keyword evidence="9" id="KW-1185">Reference proteome</keyword>
<evidence type="ECO:0000256" key="5">
    <source>
        <dbReference type="ARBA" id="ARBA00023136"/>
    </source>
</evidence>
<evidence type="ECO:0000256" key="6">
    <source>
        <dbReference type="SAM" id="Phobius"/>
    </source>
</evidence>
<dbReference type="HOGENOM" id="CLU_038053_4_0_9"/>
<dbReference type="InterPro" id="IPR027379">
    <property type="entry name" value="CLS_N"/>
</dbReference>
<evidence type="ECO:0000259" key="7">
    <source>
        <dbReference type="Pfam" id="PF13396"/>
    </source>
</evidence>
<keyword evidence="2" id="KW-1003">Cell membrane</keyword>
<evidence type="ECO:0000256" key="4">
    <source>
        <dbReference type="ARBA" id="ARBA00022989"/>
    </source>
</evidence>
<dbReference type="Gene3D" id="3.30.870.10">
    <property type="entry name" value="Endonuclease Chain A"/>
    <property type="match status" value="1"/>
</dbReference>
<evidence type="ECO:0000256" key="3">
    <source>
        <dbReference type="ARBA" id="ARBA00022692"/>
    </source>
</evidence>
<feature type="domain" description="Cardiolipin synthase N-terminal" evidence="7">
    <location>
        <begin position="23"/>
        <end position="66"/>
    </location>
</feature>
<keyword evidence="4 6" id="KW-1133">Transmembrane helix</keyword>
<accession>B9DP96</accession>
<dbReference type="EMBL" id="AM295250">
    <property type="protein sequence ID" value="CAL27868.1"/>
    <property type="molecule type" value="Genomic_DNA"/>
</dbReference>
<evidence type="ECO:0000256" key="1">
    <source>
        <dbReference type="ARBA" id="ARBA00004651"/>
    </source>
</evidence>
<name>B9DP96_STACT</name>
<evidence type="ECO:0000256" key="2">
    <source>
        <dbReference type="ARBA" id="ARBA00022475"/>
    </source>
</evidence>
<dbReference type="GO" id="GO:0005886">
    <property type="term" value="C:plasma membrane"/>
    <property type="evidence" value="ECO:0007669"/>
    <property type="project" value="UniProtKB-SubCell"/>
</dbReference>
<organism evidence="8 9">
    <name type="scientific">Staphylococcus carnosus (strain TM300)</name>
    <dbReference type="NCBI Taxonomy" id="396513"/>
    <lineage>
        <taxon>Bacteria</taxon>
        <taxon>Bacillati</taxon>
        <taxon>Bacillota</taxon>
        <taxon>Bacilli</taxon>
        <taxon>Bacillales</taxon>
        <taxon>Staphylococcaceae</taxon>
        <taxon>Staphylococcus</taxon>
    </lineage>
</organism>